<protein>
    <recommendedName>
        <fullName evidence="1">SET domain-containing protein</fullName>
    </recommendedName>
</protein>
<dbReference type="Pfam" id="PF00856">
    <property type="entry name" value="SET"/>
    <property type="match status" value="1"/>
</dbReference>
<feature type="domain" description="SET" evidence="1">
    <location>
        <begin position="1"/>
        <end position="132"/>
    </location>
</feature>
<evidence type="ECO:0000313" key="2">
    <source>
        <dbReference type="EMBL" id="PZQ45306.1"/>
    </source>
</evidence>
<accession>A0A2W5MVT6</accession>
<dbReference type="Gene3D" id="2.170.270.10">
    <property type="entry name" value="SET domain"/>
    <property type="match status" value="1"/>
</dbReference>
<organism evidence="2 3">
    <name type="scientific">Micavibrio aeruginosavorus</name>
    <dbReference type="NCBI Taxonomy" id="349221"/>
    <lineage>
        <taxon>Bacteria</taxon>
        <taxon>Pseudomonadati</taxon>
        <taxon>Bdellovibrionota</taxon>
        <taxon>Bdellovibrionia</taxon>
        <taxon>Bdellovibrionales</taxon>
        <taxon>Pseudobdellovibrionaceae</taxon>
        <taxon>Micavibrio</taxon>
    </lineage>
</organism>
<sequence>MFVIKTYLAPDQYGGTGVFAGESIKKDQVVYRYNDETSRIMTVEEYKAICAADEKLAKTLKTYCYPGEQEIDGVLTRVLFHDLGNSSFTNHSDDPNTWFVDDPSHPGYATNDGINLAKRDIAEGEELTTDYFSFIDDLDAWSDVETCMQFLIDMGHPRTLKFKKAS</sequence>
<dbReference type="PROSITE" id="PS50280">
    <property type="entry name" value="SET"/>
    <property type="match status" value="1"/>
</dbReference>
<dbReference type="InterPro" id="IPR046341">
    <property type="entry name" value="SET_dom_sf"/>
</dbReference>
<proteinExistence type="predicted"/>
<name>A0A2W5MVT6_9BACT</name>
<comment type="caution">
    <text evidence="2">The sequence shown here is derived from an EMBL/GenBank/DDBJ whole genome shotgun (WGS) entry which is preliminary data.</text>
</comment>
<dbReference type="AlphaFoldDB" id="A0A2W5MVT6"/>
<evidence type="ECO:0000313" key="3">
    <source>
        <dbReference type="Proteomes" id="UP000249417"/>
    </source>
</evidence>
<dbReference type="EMBL" id="QFQB01000054">
    <property type="protein sequence ID" value="PZQ45306.1"/>
    <property type="molecule type" value="Genomic_DNA"/>
</dbReference>
<dbReference type="InterPro" id="IPR001214">
    <property type="entry name" value="SET_dom"/>
</dbReference>
<dbReference type="Proteomes" id="UP000249417">
    <property type="component" value="Unassembled WGS sequence"/>
</dbReference>
<dbReference type="SUPFAM" id="SSF82199">
    <property type="entry name" value="SET domain"/>
    <property type="match status" value="1"/>
</dbReference>
<evidence type="ECO:0000259" key="1">
    <source>
        <dbReference type="PROSITE" id="PS50280"/>
    </source>
</evidence>
<gene>
    <name evidence="2" type="ORF">DI551_07730</name>
</gene>
<reference evidence="2 3" key="1">
    <citation type="submission" date="2017-08" db="EMBL/GenBank/DDBJ databases">
        <title>Infants hospitalized years apart are colonized by the same room-sourced microbial strains.</title>
        <authorList>
            <person name="Brooks B."/>
            <person name="Olm M.R."/>
            <person name="Firek B.A."/>
            <person name="Baker R."/>
            <person name="Thomas B.C."/>
            <person name="Morowitz M.J."/>
            <person name="Banfield J.F."/>
        </authorList>
    </citation>
    <scope>NUCLEOTIDE SEQUENCE [LARGE SCALE GENOMIC DNA]</scope>
    <source>
        <strain evidence="2">S2_005_002_R2_29</strain>
    </source>
</reference>